<dbReference type="PANTHER" id="PTHR42978">
    <property type="entry name" value="QUORUM-QUENCHING LACTONASE YTNP-RELATED-RELATED"/>
    <property type="match status" value="1"/>
</dbReference>
<dbReference type="EMBL" id="BAABLP010000001">
    <property type="protein sequence ID" value="GAA4737863.1"/>
    <property type="molecule type" value="Genomic_DNA"/>
</dbReference>
<dbReference type="InterPro" id="IPR001279">
    <property type="entry name" value="Metallo-B-lactamas"/>
</dbReference>
<sequence>MTAAPAPVSELDLGSITITYLPDGEFRADPAIAYPTGHDDLFADGLDVVDEDGMLLLSIGAILVRTPAHRVLIDVGIGDRTIPLVRPGAARDAFMRGGALLRNLRRLGVEPEQIDAVLLTHLHADHVGWIGGGSDGTTPTFPNADFWVADAEWAHWNLPETRGEAVGPRQHELDLIGGRRRSLAAGVEPVPGITAVPTTGHTPGHVAFEVRGSGGSALVVGDAVHCPAEVLRPDLRWVGDVDPGAAVETRRGIATRLDGSETVLVGPHFPDVVFRRYDRASSPQLVPLLPADRGA</sequence>
<reference evidence="7" key="1">
    <citation type="journal article" date="2019" name="Int. J. Syst. Evol. Microbiol.">
        <title>The Global Catalogue of Microorganisms (GCM) 10K type strain sequencing project: providing services to taxonomists for standard genome sequencing and annotation.</title>
        <authorList>
            <consortium name="The Broad Institute Genomics Platform"/>
            <consortium name="The Broad Institute Genome Sequencing Center for Infectious Disease"/>
            <person name="Wu L."/>
            <person name="Ma J."/>
        </authorList>
    </citation>
    <scope>NUCLEOTIDE SEQUENCE [LARGE SCALE GENOMIC DNA]</scope>
    <source>
        <strain evidence="7">JCM 19015</strain>
    </source>
</reference>
<accession>A0ABP8YUC9</accession>
<dbReference type="Proteomes" id="UP001500121">
    <property type="component" value="Unassembled WGS sequence"/>
</dbReference>
<proteinExistence type="inferred from homology"/>
<dbReference type="SMART" id="SM00849">
    <property type="entry name" value="Lactamase_B"/>
    <property type="match status" value="1"/>
</dbReference>
<name>A0ABP8YUC9_9MICO</name>
<dbReference type="Pfam" id="PF00753">
    <property type="entry name" value="Lactamase_B"/>
    <property type="match status" value="1"/>
</dbReference>
<evidence type="ECO:0000256" key="1">
    <source>
        <dbReference type="ARBA" id="ARBA00007749"/>
    </source>
</evidence>
<dbReference type="RefSeq" id="WP_345479397.1">
    <property type="nucleotide sequence ID" value="NZ_BAABLP010000001.1"/>
</dbReference>
<evidence type="ECO:0000256" key="3">
    <source>
        <dbReference type="ARBA" id="ARBA00022801"/>
    </source>
</evidence>
<feature type="domain" description="Metallo-beta-lactamase" evidence="5">
    <location>
        <begin position="58"/>
        <end position="268"/>
    </location>
</feature>
<dbReference type="InterPro" id="IPR036866">
    <property type="entry name" value="RibonucZ/Hydroxyglut_hydro"/>
</dbReference>
<evidence type="ECO:0000256" key="4">
    <source>
        <dbReference type="ARBA" id="ARBA00022833"/>
    </source>
</evidence>
<comment type="caution">
    <text evidence="6">The sequence shown here is derived from an EMBL/GenBank/DDBJ whole genome shotgun (WGS) entry which is preliminary data.</text>
</comment>
<dbReference type="Gene3D" id="3.60.15.10">
    <property type="entry name" value="Ribonuclease Z/Hydroxyacylglutathione hydrolase-like"/>
    <property type="match status" value="1"/>
</dbReference>
<evidence type="ECO:0000313" key="7">
    <source>
        <dbReference type="Proteomes" id="UP001500121"/>
    </source>
</evidence>
<evidence type="ECO:0000313" key="6">
    <source>
        <dbReference type="EMBL" id="GAA4737863.1"/>
    </source>
</evidence>
<keyword evidence="7" id="KW-1185">Reference proteome</keyword>
<gene>
    <name evidence="6" type="ORF">GCM10025783_05440</name>
</gene>
<dbReference type="SUPFAM" id="SSF56281">
    <property type="entry name" value="Metallo-hydrolase/oxidoreductase"/>
    <property type="match status" value="1"/>
</dbReference>
<keyword evidence="4" id="KW-0862">Zinc</keyword>
<keyword evidence="3" id="KW-0378">Hydrolase</keyword>
<dbReference type="InterPro" id="IPR051013">
    <property type="entry name" value="MBL_superfamily_lactonases"/>
</dbReference>
<organism evidence="6 7">
    <name type="scientific">Amnibacterium soli</name>
    <dbReference type="NCBI Taxonomy" id="1282736"/>
    <lineage>
        <taxon>Bacteria</taxon>
        <taxon>Bacillati</taxon>
        <taxon>Actinomycetota</taxon>
        <taxon>Actinomycetes</taxon>
        <taxon>Micrococcales</taxon>
        <taxon>Microbacteriaceae</taxon>
        <taxon>Amnibacterium</taxon>
    </lineage>
</organism>
<comment type="similarity">
    <text evidence="1">Belongs to the metallo-beta-lactamase superfamily.</text>
</comment>
<evidence type="ECO:0000256" key="2">
    <source>
        <dbReference type="ARBA" id="ARBA00022723"/>
    </source>
</evidence>
<protein>
    <submittedName>
        <fullName evidence="6">MBL fold metallo-hydrolase</fullName>
    </submittedName>
</protein>
<keyword evidence="2" id="KW-0479">Metal-binding</keyword>
<evidence type="ECO:0000259" key="5">
    <source>
        <dbReference type="SMART" id="SM00849"/>
    </source>
</evidence>